<dbReference type="GO" id="GO:0008410">
    <property type="term" value="F:CoA-transferase activity"/>
    <property type="evidence" value="ECO:0007669"/>
    <property type="project" value="TreeGrafter"/>
</dbReference>
<protein>
    <submittedName>
        <fullName evidence="2">Crotonobetainyl-CoA:carnitine CoA-transferase CaiB-like acyl-CoA transferase</fullName>
    </submittedName>
</protein>
<comment type="caution">
    <text evidence="2">The sequence shown here is derived from an EMBL/GenBank/DDBJ whole genome shotgun (WGS) entry which is preliminary data.</text>
</comment>
<gene>
    <name evidence="2" type="ORF">FB384_003454</name>
</gene>
<dbReference type="Gene3D" id="3.40.50.10540">
    <property type="entry name" value="Crotonobetainyl-coa:carnitine coa-transferase, domain 1"/>
    <property type="match status" value="1"/>
</dbReference>
<accession>A0A839XMQ7</accession>
<dbReference type="Gene3D" id="3.30.1540.10">
    <property type="entry name" value="formyl-coa transferase, domain 3"/>
    <property type="match status" value="1"/>
</dbReference>
<name>A0A839XMQ7_9PSEU</name>
<dbReference type="Proteomes" id="UP000564573">
    <property type="component" value="Unassembled WGS sequence"/>
</dbReference>
<evidence type="ECO:0000256" key="1">
    <source>
        <dbReference type="ARBA" id="ARBA00022679"/>
    </source>
</evidence>
<evidence type="ECO:0000313" key="3">
    <source>
        <dbReference type="Proteomes" id="UP000564573"/>
    </source>
</evidence>
<dbReference type="AlphaFoldDB" id="A0A839XMQ7"/>
<keyword evidence="1 2" id="KW-0808">Transferase</keyword>
<dbReference type="EMBL" id="JACIBS010000001">
    <property type="protein sequence ID" value="MBB3664550.1"/>
    <property type="molecule type" value="Genomic_DNA"/>
</dbReference>
<proteinExistence type="predicted"/>
<dbReference type="InterPro" id="IPR044855">
    <property type="entry name" value="CoA-Trfase_III_dom3_sf"/>
</dbReference>
<dbReference type="Pfam" id="PF02515">
    <property type="entry name" value="CoA_transf_3"/>
    <property type="match status" value="1"/>
</dbReference>
<reference evidence="2 3" key="1">
    <citation type="submission" date="2020-08" db="EMBL/GenBank/DDBJ databases">
        <title>Sequencing the genomes of 1000 actinobacteria strains.</title>
        <authorList>
            <person name="Klenk H.-P."/>
        </authorList>
    </citation>
    <scope>NUCLEOTIDE SEQUENCE [LARGE SCALE GENOMIC DNA]</scope>
    <source>
        <strain evidence="2 3">DSM 45267</strain>
    </source>
</reference>
<evidence type="ECO:0000313" key="2">
    <source>
        <dbReference type="EMBL" id="MBB3664550.1"/>
    </source>
</evidence>
<dbReference type="InterPro" id="IPR023606">
    <property type="entry name" value="CoA-Trfase_III_dom_1_sf"/>
</dbReference>
<organism evidence="2 3">
    <name type="scientific">Prauserella sediminis</name>
    <dbReference type="NCBI Taxonomy" id="577680"/>
    <lineage>
        <taxon>Bacteria</taxon>
        <taxon>Bacillati</taxon>
        <taxon>Actinomycetota</taxon>
        <taxon>Actinomycetes</taxon>
        <taxon>Pseudonocardiales</taxon>
        <taxon>Pseudonocardiaceae</taxon>
        <taxon>Prauserella</taxon>
        <taxon>Prauserella salsuginis group</taxon>
    </lineage>
</organism>
<dbReference type="PANTHER" id="PTHR48207:SF4">
    <property type="entry name" value="BLL6097 PROTEIN"/>
    <property type="match status" value="1"/>
</dbReference>
<keyword evidence="3" id="KW-1185">Reference proteome</keyword>
<sequence>MLDLSTVFMGPYAAQILAEWGADVIKVEAPGGDQIRGVGDIANAGVGPVFVNANRGKRSVALDLKTDAGRDVLHSLVRGADLLIHNVRPSAAVRLGITWEDLRAVNPRLVLCAFRGYGAGGPYADRPAYDDVIQAASGVASAQAAAGGEPGYWRSAASDKVMGIYGAAAACAALRAREADDTGRAVEIPMFEGMASFMLLDRQGGWLSDPPTGPTGYPRTDSPHRRPYATQDGHLAVMMYADKHWTAFFDLIGRPELAEDPRFRDIGARTRHINELYGLLADEMATRTSAEWSTILERADIPHGPVNTIEDLFSDPQLTATQFFHTVEQPGLGPVRLARCPIDSTTSRRPPKPAPLLGQHTREVLADAGYPAQQISDLLAAGVVRAAQQT</sequence>
<dbReference type="InterPro" id="IPR003673">
    <property type="entry name" value="CoA-Trfase_fam_III"/>
</dbReference>
<dbReference type="PANTHER" id="PTHR48207">
    <property type="entry name" value="SUCCINATE--HYDROXYMETHYLGLUTARATE COA-TRANSFERASE"/>
    <property type="match status" value="1"/>
</dbReference>
<dbReference type="SUPFAM" id="SSF89796">
    <property type="entry name" value="CoA-transferase family III (CaiB/BaiF)"/>
    <property type="match status" value="1"/>
</dbReference>
<dbReference type="InterPro" id="IPR050483">
    <property type="entry name" value="CoA-transferase_III_domain"/>
</dbReference>